<dbReference type="PROSITE" id="PS50076">
    <property type="entry name" value="DNAJ_2"/>
    <property type="match status" value="1"/>
</dbReference>
<comment type="caution">
    <text evidence="2">The sequence shown here is derived from an EMBL/GenBank/DDBJ whole genome shotgun (WGS) entry which is preliminary data.</text>
</comment>
<sequence>MLPSKNFFFFHFLRKVILLAGWALLLFLAYKVSKTDREYQEYNPYEVLSLDPVASVLQGATLPEIKKQYRLLSLKYHPDKGGDEVMFMRIAKAYAA</sequence>
<evidence type="ECO:0000313" key="3">
    <source>
        <dbReference type="Proteomes" id="UP000826234"/>
    </source>
</evidence>
<dbReference type="Proteomes" id="UP000826234">
    <property type="component" value="Unassembled WGS sequence"/>
</dbReference>
<dbReference type="CDD" id="cd06257">
    <property type="entry name" value="DnaJ"/>
    <property type="match status" value="1"/>
</dbReference>
<dbReference type="SMART" id="SM00271">
    <property type="entry name" value="DnaJ"/>
    <property type="match status" value="1"/>
</dbReference>
<protein>
    <recommendedName>
        <fullName evidence="1">J domain-containing protein</fullName>
    </recommendedName>
</protein>
<dbReference type="InterPro" id="IPR001623">
    <property type="entry name" value="DnaJ_domain"/>
</dbReference>
<organism evidence="2 3">
    <name type="scientific">Phrynosoma platyrhinos</name>
    <name type="common">Desert horned lizard</name>
    <dbReference type="NCBI Taxonomy" id="52577"/>
    <lineage>
        <taxon>Eukaryota</taxon>
        <taxon>Metazoa</taxon>
        <taxon>Chordata</taxon>
        <taxon>Craniata</taxon>
        <taxon>Vertebrata</taxon>
        <taxon>Euteleostomi</taxon>
        <taxon>Lepidosauria</taxon>
        <taxon>Squamata</taxon>
        <taxon>Bifurcata</taxon>
        <taxon>Unidentata</taxon>
        <taxon>Episquamata</taxon>
        <taxon>Toxicofera</taxon>
        <taxon>Iguania</taxon>
        <taxon>Phrynosomatidae</taxon>
        <taxon>Phrynosomatinae</taxon>
        <taxon>Phrynosoma</taxon>
    </lineage>
</organism>
<dbReference type="InterPro" id="IPR036869">
    <property type="entry name" value="J_dom_sf"/>
</dbReference>
<evidence type="ECO:0000313" key="2">
    <source>
        <dbReference type="EMBL" id="KAH0622196.1"/>
    </source>
</evidence>
<accession>A0ABQ7SXR8</accession>
<dbReference type="PANTHER" id="PTHR24075">
    <property type="entry name" value="SEC63 DOMAIN-CONTAINING"/>
    <property type="match status" value="1"/>
</dbReference>
<keyword evidence="3" id="KW-1185">Reference proteome</keyword>
<dbReference type="Gene3D" id="1.10.287.110">
    <property type="entry name" value="DnaJ domain"/>
    <property type="match status" value="1"/>
</dbReference>
<gene>
    <name evidence="2" type="ORF">JD844_024295</name>
</gene>
<evidence type="ECO:0000259" key="1">
    <source>
        <dbReference type="PROSITE" id="PS50076"/>
    </source>
</evidence>
<dbReference type="EMBL" id="JAIPUX010003289">
    <property type="protein sequence ID" value="KAH0622196.1"/>
    <property type="molecule type" value="Genomic_DNA"/>
</dbReference>
<name>A0ABQ7SXR8_PHRPL</name>
<feature type="domain" description="J" evidence="1">
    <location>
        <begin position="43"/>
        <end position="96"/>
    </location>
</feature>
<dbReference type="SUPFAM" id="SSF46565">
    <property type="entry name" value="Chaperone J-domain"/>
    <property type="match status" value="1"/>
</dbReference>
<proteinExistence type="predicted"/>
<dbReference type="PANTHER" id="PTHR24075:SF0">
    <property type="entry name" value="TRANSLOCATION PROTEIN SEC63 HOMOLOG"/>
    <property type="match status" value="1"/>
</dbReference>
<reference evidence="2 3" key="1">
    <citation type="journal article" date="2022" name="Gigascience">
        <title>A chromosome-level genome assembly and annotation of the desert horned lizard, Phrynosoma platyrhinos, provides insight into chromosomal rearrangements among reptiles.</title>
        <authorList>
            <person name="Koochekian N."/>
            <person name="Ascanio A."/>
            <person name="Farleigh K."/>
            <person name="Card D.C."/>
            <person name="Schield D.R."/>
            <person name="Castoe T.A."/>
            <person name="Jezkova T."/>
        </authorList>
    </citation>
    <scope>NUCLEOTIDE SEQUENCE [LARGE SCALE GENOMIC DNA]</scope>
    <source>
        <strain evidence="2">NK-2021</strain>
    </source>
</reference>
<dbReference type="Pfam" id="PF00226">
    <property type="entry name" value="DnaJ"/>
    <property type="match status" value="1"/>
</dbReference>